<comment type="caution">
    <text evidence="1">The sequence shown here is derived from an EMBL/GenBank/DDBJ whole genome shotgun (WGS) entry which is preliminary data.</text>
</comment>
<dbReference type="EMBL" id="JABSTQ010011195">
    <property type="protein sequence ID" value="KAG0414175.1"/>
    <property type="molecule type" value="Genomic_DNA"/>
</dbReference>
<dbReference type="Proteomes" id="UP000805193">
    <property type="component" value="Unassembled WGS sequence"/>
</dbReference>
<accession>A0AC60P438</accession>
<reference evidence="1 2" key="1">
    <citation type="journal article" date="2020" name="Cell">
        <title>Large-Scale Comparative Analyses of Tick Genomes Elucidate Their Genetic Diversity and Vector Capacities.</title>
        <authorList>
            <consortium name="Tick Genome and Microbiome Consortium (TIGMIC)"/>
            <person name="Jia N."/>
            <person name="Wang J."/>
            <person name="Shi W."/>
            <person name="Du L."/>
            <person name="Sun Y."/>
            <person name="Zhan W."/>
            <person name="Jiang J.F."/>
            <person name="Wang Q."/>
            <person name="Zhang B."/>
            <person name="Ji P."/>
            <person name="Bell-Sakyi L."/>
            <person name="Cui X.M."/>
            <person name="Yuan T.T."/>
            <person name="Jiang B.G."/>
            <person name="Yang W.F."/>
            <person name="Lam T.T."/>
            <person name="Chang Q.C."/>
            <person name="Ding S.J."/>
            <person name="Wang X.J."/>
            <person name="Zhu J.G."/>
            <person name="Ruan X.D."/>
            <person name="Zhao L."/>
            <person name="Wei J.T."/>
            <person name="Ye R.Z."/>
            <person name="Que T.C."/>
            <person name="Du C.H."/>
            <person name="Zhou Y.H."/>
            <person name="Cheng J.X."/>
            <person name="Dai P.F."/>
            <person name="Guo W.B."/>
            <person name="Han X.H."/>
            <person name="Huang E.J."/>
            <person name="Li L.F."/>
            <person name="Wei W."/>
            <person name="Gao Y.C."/>
            <person name="Liu J.Z."/>
            <person name="Shao H.Z."/>
            <person name="Wang X."/>
            <person name="Wang C.C."/>
            <person name="Yang T.C."/>
            <person name="Huo Q.B."/>
            <person name="Li W."/>
            <person name="Chen H.Y."/>
            <person name="Chen S.E."/>
            <person name="Zhou L.G."/>
            <person name="Ni X.B."/>
            <person name="Tian J.H."/>
            <person name="Sheng Y."/>
            <person name="Liu T."/>
            <person name="Pan Y.S."/>
            <person name="Xia L.Y."/>
            <person name="Li J."/>
            <person name="Zhao F."/>
            <person name="Cao W.C."/>
        </authorList>
    </citation>
    <scope>NUCLEOTIDE SEQUENCE [LARGE SCALE GENOMIC DNA]</scope>
    <source>
        <strain evidence="1">Iper-2018</strain>
    </source>
</reference>
<keyword evidence="2" id="KW-1185">Reference proteome</keyword>
<evidence type="ECO:0000313" key="2">
    <source>
        <dbReference type="Proteomes" id="UP000805193"/>
    </source>
</evidence>
<organism evidence="1 2">
    <name type="scientific">Ixodes persulcatus</name>
    <name type="common">Taiga tick</name>
    <dbReference type="NCBI Taxonomy" id="34615"/>
    <lineage>
        <taxon>Eukaryota</taxon>
        <taxon>Metazoa</taxon>
        <taxon>Ecdysozoa</taxon>
        <taxon>Arthropoda</taxon>
        <taxon>Chelicerata</taxon>
        <taxon>Arachnida</taxon>
        <taxon>Acari</taxon>
        <taxon>Parasitiformes</taxon>
        <taxon>Ixodida</taxon>
        <taxon>Ixodoidea</taxon>
        <taxon>Ixodidae</taxon>
        <taxon>Ixodinae</taxon>
        <taxon>Ixodes</taxon>
    </lineage>
</organism>
<protein>
    <submittedName>
        <fullName evidence="1">Uncharacterized protein</fullName>
    </submittedName>
</protein>
<proteinExistence type="predicted"/>
<name>A0AC60P438_IXOPE</name>
<gene>
    <name evidence="1" type="ORF">HPB47_008675</name>
</gene>
<sequence>MIGSSGSRDAFSLPEPLVAYEGRRFAMRRMTRPSWPPPRSCPAAKRVCISTMASDVATARVPPMKLGNSASSCQEASTGSVCRRGKVSTASTSASRSRDGSR</sequence>
<evidence type="ECO:0000313" key="1">
    <source>
        <dbReference type="EMBL" id="KAG0414175.1"/>
    </source>
</evidence>